<feature type="compositionally biased region" description="Low complexity" evidence="2">
    <location>
        <begin position="281"/>
        <end position="294"/>
    </location>
</feature>
<proteinExistence type="predicted"/>
<feature type="region of interest" description="Disordered" evidence="2">
    <location>
        <begin position="225"/>
        <end position="388"/>
    </location>
</feature>
<dbReference type="Pfam" id="PF01504">
    <property type="entry name" value="PIP5K"/>
    <property type="match status" value="1"/>
</dbReference>
<dbReference type="AlphaFoldDB" id="A0A9P1MDI0"/>
<keyword evidence="1" id="KW-0067">ATP-binding</keyword>
<dbReference type="OrthoDB" id="4670124at2759"/>
<organism evidence="4 5">
    <name type="scientific">Parascedosporium putredinis</name>
    <dbReference type="NCBI Taxonomy" id="1442378"/>
    <lineage>
        <taxon>Eukaryota</taxon>
        <taxon>Fungi</taxon>
        <taxon>Dikarya</taxon>
        <taxon>Ascomycota</taxon>
        <taxon>Pezizomycotina</taxon>
        <taxon>Sordariomycetes</taxon>
        <taxon>Hypocreomycetidae</taxon>
        <taxon>Microascales</taxon>
        <taxon>Microascaceae</taxon>
        <taxon>Parascedosporium</taxon>
    </lineage>
</organism>
<evidence type="ECO:0000313" key="4">
    <source>
        <dbReference type="EMBL" id="CAI4217826.1"/>
    </source>
</evidence>
<dbReference type="SUPFAM" id="SSF56104">
    <property type="entry name" value="SAICAR synthase-like"/>
    <property type="match status" value="1"/>
</dbReference>
<keyword evidence="1" id="KW-0808">Transferase</keyword>
<dbReference type="GO" id="GO:0005524">
    <property type="term" value="F:ATP binding"/>
    <property type="evidence" value="ECO:0007669"/>
    <property type="project" value="UniProtKB-UniRule"/>
</dbReference>
<keyword evidence="5" id="KW-1185">Reference proteome</keyword>
<reference evidence="4" key="1">
    <citation type="submission" date="2022-11" db="EMBL/GenBank/DDBJ databases">
        <authorList>
            <person name="Scott C."/>
            <person name="Bruce N."/>
        </authorList>
    </citation>
    <scope>NUCLEOTIDE SEQUENCE</scope>
</reference>
<sequence length="388" mass="42885">MRRKRALELGIEKKRLFLGQLQRDVQLLKRLQIMDYSLLIGIHDSKKGNEENLRDKTLRVFNPGGERHSEEPEVSVLLRTPSKLENAKKARELRQMLRQERPVPMDQTASRMPDELDQGNSRTGFVFNQDDGGFRATQEDNSPADEVYYLGVIDCLTHYGYGDRFYQFVEGVTMSAQEAQRKELAEAEAARNAALADDPVEEIVENHGAHADICATAAANSAVWEPSPNAEVTNEKPFLEGGPSEKTSHDPNYADGPSHVHDGESAHGQSLPVVDEAVENSSSGGARSTRSGLSIRSRVEDEARPPTPRKDRPVTPHKTIPRRRDGPPTPPKYLKPESADSGYGGVNGTGTDSREGSLKISRKISRESLDKDLPALPRGDRSLGLYVS</sequence>
<comment type="caution">
    <text evidence="4">The sequence shown here is derived from an EMBL/GenBank/DDBJ whole genome shotgun (WGS) entry which is preliminary data.</text>
</comment>
<dbReference type="InterPro" id="IPR027483">
    <property type="entry name" value="PInositol-4-P-4/5-kinase_C_sf"/>
</dbReference>
<dbReference type="GO" id="GO:0005886">
    <property type="term" value="C:plasma membrane"/>
    <property type="evidence" value="ECO:0007669"/>
    <property type="project" value="TreeGrafter"/>
</dbReference>
<evidence type="ECO:0000313" key="5">
    <source>
        <dbReference type="Proteomes" id="UP000838763"/>
    </source>
</evidence>
<dbReference type="GO" id="GO:0016308">
    <property type="term" value="F:1-phosphatidylinositol-4-phosphate 5-kinase activity"/>
    <property type="evidence" value="ECO:0007669"/>
    <property type="project" value="TreeGrafter"/>
</dbReference>
<dbReference type="Proteomes" id="UP000838763">
    <property type="component" value="Unassembled WGS sequence"/>
</dbReference>
<dbReference type="InterPro" id="IPR023610">
    <property type="entry name" value="PInositol-4/5-P-5/4-kinase"/>
</dbReference>
<dbReference type="GO" id="GO:0046854">
    <property type="term" value="P:phosphatidylinositol phosphate biosynthetic process"/>
    <property type="evidence" value="ECO:0007669"/>
    <property type="project" value="TreeGrafter"/>
</dbReference>
<keyword evidence="1" id="KW-0418">Kinase</keyword>
<keyword evidence="1" id="KW-0547">Nucleotide-binding</keyword>
<evidence type="ECO:0000256" key="1">
    <source>
        <dbReference type="PROSITE-ProRule" id="PRU00781"/>
    </source>
</evidence>
<dbReference type="InterPro" id="IPR002498">
    <property type="entry name" value="PInositol-4-P-4/5-kinase_core"/>
</dbReference>
<accession>A0A9P1MDI0</accession>
<dbReference type="PROSITE" id="PS51455">
    <property type="entry name" value="PIPK"/>
    <property type="match status" value="1"/>
</dbReference>
<name>A0A9P1MDI0_9PEZI</name>
<evidence type="ECO:0000259" key="3">
    <source>
        <dbReference type="PROSITE" id="PS51455"/>
    </source>
</evidence>
<dbReference type="PANTHER" id="PTHR23086:SF8">
    <property type="entry name" value="PHOSPHATIDYLINOSITOL 5-PHOSPHATE 4-KINASE, ISOFORM A"/>
    <property type="match status" value="1"/>
</dbReference>
<feature type="compositionally biased region" description="Basic and acidic residues" evidence="2">
    <location>
        <begin position="364"/>
        <end position="381"/>
    </location>
</feature>
<dbReference type="Gene3D" id="3.30.810.10">
    <property type="entry name" value="2-Layer Sandwich"/>
    <property type="match status" value="1"/>
</dbReference>
<protein>
    <recommendedName>
        <fullName evidence="3">PIPK domain-containing protein</fullName>
    </recommendedName>
</protein>
<gene>
    <name evidence="4" type="ORF">PPNO1_LOCUS7426</name>
</gene>
<evidence type="ECO:0000256" key="2">
    <source>
        <dbReference type="SAM" id="MobiDB-lite"/>
    </source>
</evidence>
<feature type="domain" description="PIPK" evidence="3">
    <location>
        <begin position="1"/>
        <end position="200"/>
    </location>
</feature>
<feature type="compositionally biased region" description="Basic and acidic residues" evidence="2">
    <location>
        <begin position="297"/>
        <end position="314"/>
    </location>
</feature>
<dbReference type="EMBL" id="CALLCH030000017">
    <property type="protein sequence ID" value="CAI4217826.1"/>
    <property type="molecule type" value="Genomic_DNA"/>
</dbReference>
<dbReference type="PANTHER" id="PTHR23086">
    <property type="entry name" value="PHOSPHATIDYLINOSITOL-4-PHOSPHATE 5-KINASE"/>
    <property type="match status" value="1"/>
</dbReference>